<dbReference type="PANTHER" id="PTHR34580">
    <property type="match status" value="1"/>
</dbReference>
<dbReference type="Proteomes" id="UP001595693">
    <property type="component" value="Unassembled WGS sequence"/>
</dbReference>
<dbReference type="InterPro" id="IPR016634">
    <property type="entry name" value="CapW-like"/>
</dbReference>
<dbReference type="PIRSF" id="PIRSF015558">
    <property type="entry name" value="Txn_reg_DeoR_prd"/>
    <property type="match status" value="1"/>
</dbReference>
<organism evidence="4 5">
    <name type="scientific">Acidovorax facilis</name>
    <dbReference type="NCBI Taxonomy" id="12917"/>
    <lineage>
        <taxon>Bacteria</taxon>
        <taxon>Pseudomonadati</taxon>
        <taxon>Pseudomonadota</taxon>
        <taxon>Betaproteobacteria</taxon>
        <taxon>Burkholderiales</taxon>
        <taxon>Comamonadaceae</taxon>
        <taxon>Acidovorax</taxon>
    </lineage>
</organism>
<keyword evidence="5" id="KW-1185">Reference proteome</keyword>
<feature type="domain" description="DNA-binding transcriptional repressor CapW winged helix-turn-helix" evidence="3">
    <location>
        <begin position="18"/>
        <end position="95"/>
    </location>
</feature>
<dbReference type="Pfam" id="PF13280">
    <property type="entry name" value="WYL"/>
    <property type="match status" value="1"/>
</dbReference>
<evidence type="ECO:0000259" key="2">
    <source>
        <dbReference type="Pfam" id="PF26107"/>
    </source>
</evidence>
<evidence type="ECO:0000313" key="5">
    <source>
        <dbReference type="Proteomes" id="UP001595693"/>
    </source>
</evidence>
<dbReference type="EMBL" id="JBHSAJ010000179">
    <property type="protein sequence ID" value="MFC3938377.1"/>
    <property type="molecule type" value="Genomic_DNA"/>
</dbReference>
<name>A0ABV8DJE5_9BURK</name>
<dbReference type="PANTHER" id="PTHR34580:SF3">
    <property type="entry name" value="PROTEIN PAFB"/>
    <property type="match status" value="1"/>
</dbReference>
<feature type="domain" description="DNA-binding transcriptional repressor CapW C-terminal dimerisation" evidence="2">
    <location>
        <begin position="215"/>
        <end position="280"/>
    </location>
</feature>
<dbReference type="Pfam" id="PF26107">
    <property type="entry name" value="BrxR_CTD"/>
    <property type="match status" value="1"/>
</dbReference>
<proteinExistence type="predicted"/>
<reference evidence="5" key="1">
    <citation type="journal article" date="2019" name="Int. J. Syst. Evol. Microbiol.">
        <title>The Global Catalogue of Microorganisms (GCM) 10K type strain sequencing project: providing services to taxonomists for standard genome sequencing and annotation.</title>
        <authorList>
            <consortium name="The Broad Institute Genomics Platform"/>
            <consortium name="The Broad Institute Genome Sequencing Center for Infectious Disease"/>
            <person name="Wu L."/>
            <person name="Ma J."/>
        </authorList>
    </citation>
    <scope>NUCLEOTIDE SEQUENCE [LARGE SCALE GENOMIC DNA]</scope>
    <source>
        <strain evidence="5">CCUG 2113</strain>
    </source>
</reference>
<dbReference type="InterPro" id="IPR059020">
    <property type="entry name" value="CapW_CTD"/>
</dbReference>
<protein>
    <submittedName>
        <fullName evidence="4">WYL domain-containing protein</fullName>
    </submittedName>
</protein>
<dbReference type="RefSeq" id="WP_055401846.1">
    <property type="nucleotide sequence ID" value="NZ_JBHSAJ010000179.1"/>
</dbReference>
<dbReference type="InterPro" id="IPR059019">
    <property type="entry name" value="WHD_CapW"/>
</dbReference>
<evidence type="ECO:0000313" key="4">
    <source>
        <dbReference type="EMBL" id="MFC3938377.1"/>
    </source>
</evidence>
<accession>A0ABV8DJE5</accession>
<comment type="caution">
    <text evidence="4">The sequence shown here is derived from an EMBL/GenBank/DDBJ whole genome shotgun (WGS) entry which is preliminary data.</text>
</comment>
<evidence type="ECO:0000259" key="3">
    <source>
        <dbReference type="Pfam" id="PF26109"/>
    </source>
</evidence>
<dbReference type="PROSITE" id="PS52050">
    <property type="entry name" value="WYL"/>
    <property type="match status" value="1"/>
</dbReference>
<dbReference type="InterPro" id="IPR051534">
    <property type="entry name" value="CBASS_pafABC_assoc_protein"/>
</dbReference>
<gene>
    <name evidence="4" type="ORF">ACFOW3_27525</name>
</gene>
<dbReference type="InterPro" id="IPR026881">
    <property type="entry name" value="WYL_dom"/>
</dbReference>
<evidence type="ECO:0000259" key="1">
    <source>
        <dbReference type="Pfam" id="PF13280"/>
    </source>
</evidence>
<sequence length="300" mass="33416">MTISTVDPSTGQSLNLAQRERLAFIDFRAYFFGGVTRADLVDRFGISPAVATRAIAQYIALAPGNLILDPRKVYRPTSQFAPWHEHSVSRVLAALSEGAAYGGSGVKGELLPCEQPSELAVPRLDILAAVARAIHQHKALRITYVSITSGEMQRDIVPFALVSNRVRWHARAFDRNKKQFLDFVLRRILSAEVLDDSKIEPHERSASDVQWSRIINLELVPHPNHKRESVVRLDYDMPDGVFRVAARAANVGYLLKLWAVDCSPDHSLDPEVFHLWLRDPLSIYGASTSLAPGYVQPTVS</sequence>
<feature type="domain" description="WYL" evidence="1">
    <location>
        <begin position="126"/>
        <end position="193"/>
    </location>
</feature>
<dbReference type="Pfam" id="PF26109">
    <property type="entry name" value="WHD_BrxR"/>
    <property type="match status" value="1"/>
</dbReference>